<reference evidence="1" key="1">
    <citation type="journal article" date="2015" name="Nature">
        <title>Complex archaea that bridge the gap between prokaryotes and eukaryotes.</title>
        <authorList>
            <person name="Spang A."/>
            <person name="Saw J.H."/>
            <person name="Jorgensen S.L."/>
            <person name="Zaremba-Niedzwiedzka K."/>
            <person name="Martijn J."/>
            <person name="Lind A.E."/>
            <person name="van Eijk R."/>
            <person name="Schleper C."/>
            <person name="Guy L."/>
            <person name="Ettema T.J."/>
        </authorList>
    </citation>
    <scope>NUCLEOTIDE SEQUENCE</scope>
</reference>
<protein>
    <submittedName>
        <fullName evidence="1">Uncharacterized protein</fullName>
    </submittedName>
</protein>
<dbReference type="EMBL" id="LAZR01041706">
    <property type="protein sequence ID" value="KKL11318.1"/>
    <property type="molecule type" value="Genomic_DNA"/>
</dbReference>
<evidence type="ECO:0000313" key="1">
    <source>
        <dbReference type="EMBL" id="KKL11318.1"/>
    </source>
</evidence>
<comment type="caution">
    <text evidence="1">The sequence shown here is derived from an EMBL/GenBank/DDBJ whole genome shotgun (WGS) entry which is preliminary data.</text>
</comment>
<dbReference type="AlphaFoldDB" id="A0A0F9DH47"/>
<sequence>MNDQVTVTCTGTIDNADTVTEFIDKLKSLGYEEIASGSQNLYDDKLHAVNPDLFRCWFVLELRQHETEQGSVKHVCGLQGFQRGGPESINDRCTACEKRSE</sequence>
<gene>
    <name evidence="1" type="ORF">LCGC14_2547050</name>
</gene>
<name>A0A0F9DH47_9ZZZZ</name>
<accession>A0A0F9DH47</accession>
<proteinExistence type="predicted"/>
<organism evidence="1">
    <name type="scientific">marine sediment metagenome</name>
    <dbReference type="NCBI Taxonomy" id="412755"/>
    <lineage>
        <taxon>unclassified sequences</taxon>
        <taxon>metagenomes</taxon>
        <taxon>ecological metagenomes</taxon>
    </lineage>
</organism>